<accession>J3L6C4</accession>
<dbReference type="PANTHER" id="PTHR48493">
    <property type="entry name" value="UBIQUITIN-LIKE DOMAIN-CONTAINING CTD PHOSPHATASE 1"/>
    <property type="match status" value="1"/>
</dbReference>
<dbReference type="InterPro" id="IPR029071">
    <property type="entry name" value="Ubiquitin-like_domsf"/>
</dbReference>
<dbReference type="HOGENOM" id="CLU_1436466_0_0_1"/>
<organism evidence="2">
    <name type="scientific">Oryza brachyantha</name>
    <name type="common">malo sina</name>
    <dbReference type="NCBI Taxonomy" id="4533"/>
    <lineage>
        <taxon>Eukaryota</taxon>
        <taxon>Viridiplantae</taxon>
        <taxon>Streptophyta</taxon>
        <taxon>Embryophyta</taxon>
        <taxon>Tracheophyta</taxon>
        <taxon>Spermatophyta</taxon>
        <taxon>Magnoliopsida</taxon>
        <taxon>Liliopsida</taxon>
        <taxon>Poales</taxon>
        <taxon>Poaceae</taxon>
        <taxon>BOP clade</taxon>
        <taxon>Oryzoideae</taxon>
        <taxon>Oryzeae</taxon>
        <taxon>Oryzinae</taxon>
        <taxon>Oryza</taxon>
    </lineage>
</organism>
<dbReference type="Gene3D" id="3.10.20.90">
    <property type="entry name" value="Phosphatidylinositol 3-kinase Catalytic Subunit, Chain A, domain 1"/>
    <property type="match status" value="1"/>
</dbReference>
<feature type="domain" description="Ubiquitin-like" evidence="1">
    <location>
        <begin position="1"/>
        <end position="72"/>
    </location>
</feature>
<dbReference type="AlphaFoldDB" id="J3L6C4"/>
<dbReference type="PANTHER" id="PTHR48493:SF1">
    <property type="entry name" value="UBIQUITIN-LIKE DOMAIN-CONTAINING CTD PHOSPHATASE 1"/>
    <property type="match status" value="1"/>
</dbReference>
<keyword evidence="3" id="KW-1185">Reference proteome</keyword>
<dbReference type="Proteomes" id="UP000006038">
    <property type="component" value="Chromosome 1"/>
</dbReference>
<dbReference type="EnsemblPlants" id="OB01G47800.1">
    <property type="protein sequence ID" value="OB01G47800.1"/>
    <property type="gene ID" value="OB01G47800"/>
</dbReference>
<evidence type="ECO:0000313" key="2">
    <source>
        <dbReference type="EnsemblPlants" id="OB01G47800.1"/>
    </source>
</evidence>
<dbReference type="CDD" id="cd01813">
    <property type="entry name" value="Ubl_UBLCP1"/>
    <property type="match status" value="1"/>
</dbReference>
<sequence>MTLVAKWKGQDYTVQVVGDDTLGELKRRICEVTGVLPKRQKLLYPKFKLMECEDSGLISSIPFKPGVKINMIGTVEDEIFMDQEDDPVILDDYEIGQNDATAIKDKDVYKQKLKRRASQYKSEAPLSAGPLDLHEVGKISCVVKAASSFSILILEILWFQLLIDQSHNSVEDYSCSGVAGLFPLWFGTD</sequence>
<dbReference type="Gramene" id="OB01G47800.1">
    <property type="protein sequence ID" value="OB01G47800.1"/>
    <property type="gene ID" value="OB01G47800"/>
</dbReference>
<evidence type="ECO:0000313" key="3">
    <source>
        <dbReference type="Proteomes" id="UP000006038"/>
    </source>
</evidence>
<reference evidence="2" key="2">
    <citation type="submission" date="2013-04" db="UniProtKB">
        <authorList>
            <consortium name="EnsemblPlants"/>
        </authorList>
    </citation>
    <scope>IDENTIFICATION</scope>
</reference>
<name>J3L6C4_ORYBR</name>
<reference evidence="2" key="1">
    <citation type="journal article" date="2013" name="Nat. Commun.">
        <title>Whole-genome sequencing of Oryza brachyantha reveals mechanisms underlying Oryza genome evolution.</title>
        <authorList>
            <person name="Chen J."/>
            <person name="Huang Q."/>
            <person name="Gao D."/>
            <person name="Wang J."/>
            <person name="Lang Y."/>
            <person name="Liu T."/>
            <person name="Li B."/>
            <person name="Bai Z."/>
            <person name="Luis Goicoechea J."/>
            <person name="Liang C."/>
            <person name="Chen C."/>
            <person name="Zhang W."/>
            <person name="Sun S."/>
            <person name="Liao Y."/>
            <person name="Zhang X."/>
            <person name="Yang L."/>
            <person name="Song C."/>
            <person name="Wang M."/>
            <person name="Shi J."/>
            <person name="Liu G."/>
            <person name="Liu J."/>
            <person name="Zhou H."/>
            <person name="Zhou W."/>
            <person name="Yu Q."/>
            <person name="An N."/>
            <person name="Chen Y."/>
            <person name="Cai Q."/>
            <person name="Wang B."/>
            <person name="Liu B."/>
            <person name="Min J."/>
            <person name="Huang Y."/>
            <person name="Wu H."/>
            <person name="Li Z."/>
            <person name="Zhang Y."/>
            <person name="Yin Y."/>
            <person name="Song W."/>
            <person name="Jiang J."/>
            <person name="Jackson S.A."/>
            <person name="Wing R.A."/>
            <person name="Wang J."/>
            <person name="Chen M."/>
        </authorList>
    </citation>
    <scope>NUCLEOTIDE SEQUENCE [LARGE SCALE GENOMIC DNA]</scope>
    <source>
        <strain evidence="2">cv. IRGC 101232</strain>
    </source>
</reference>
<dbReference type="eggNOG" id="KOG1605">
    <property type="taxonomic scope" value="Eukaryota"/>
</dbReference>
<proteinExistence type="predicted"/>
<protein>
    <recommendedName>
        <fullName evidence="1">Ubiquitin-like domain-containing protein</fullName>
    </recommendedName>
</protein>
<evidence type="ECO:0000259" key="1">
    <source>
        <dbReference type="PROSITE" id="PS50053"/>
    </source>
</evidence>
<dbReference type="InterPro" id="IPR051658">
    <property type="entry name" value="UBLCP1"/>
</dbReference>
<dbReference type="SUPFAM" id="SSF54236">
    <property type="entry name" value="Ubiquitin-like"/>
    <property type="match status" value="1"/>
</dbReference>
<dbReference type="Pfam" id="PF00240">
    <property type="entry name" value="ubiquitin"/>
    <property type="match status" value="1"/>
</dbReference>
<dbReference type="PROSITE" id="PS50053">
    <property type="entry name" value="UBIQUITIN_2"/>
    <property type="match status" value="1"/>
</dbReference>
<dbReference type="InterPro" id="IPR000626">
    <property type="entry name" value="Ubiquitin-like_dom"/>
</dbReference>
<dbReference type="GO" id="GO:0090364">
    <property type="term" value="P:regulation of proteasome assembly"/>
    <property type="evidence" value="ECO:0007669"/>
    <property type="project" value="InterPro"/>
</dbReference>
<dbReference type="OMA" id="ILEILWF"/>